<name>A0A6N8EFM6_9GAMM</name>
<protein>
    <submittedName>
        <fullName evidence="3">PEP-CTERM sorting domain-containing protein</fullName>
    </submittedName>
</protein>
<feature type="domain" description="Ice-binding protein C-terminal" evidence="2">
    <location>
        <begin position="317"/>
        <end position="338"/>
    </location>
</feature>
<dbReference type="EMBL" id="WNKT01000065">
    <property type="protein sequence ID" value="MTW23023.1"/>
    <property type="molecule type" value="Genomic_DNA"/>
</dbReference>
<evidence type="ECO:0000313" key="3">
    <source>
        <dbReference type="EMBL" id="MTW23023.1"/>
    </source>
</evidence>
<reference evidence="3 4" key="1">
    <citation type="submission" date="2019-11" db="EMBL/GenBank/DDBJ databases">
        <title>Whole-genome sequence of the anaerobic purple sulfur bacterium Allochromatium palmeri DSM 15591.</title>
        <authorList>
            <person name="Kyndt J.A."/>
            <person name="Meyer T.E."/>
        </authorList>
    </citation>
    <scope>NUCLEOTIDE SEQUENCE [LARGE SCALE GENOMIC DNA]</scope>
    <source>
        <strain evidence="3 4">DSM 15591</strain>
    </source>
</reference>
<comment type="caution">
    <text evidence="3">The sequence shown here is derived from an EMBL/GenBank/DDBJ whole genome shotgun (WGS) entry which is preliminary data.</text>
</comment>
<accession>A0A6N8EFM6</accession>
<keyword evidence="4" id="KW-1185">Reference proteome</keyword>
<keyword evidence="1" id="KW-0732">Signal</keyword>
<dbReference type="Proteomes" id="UP000434044">
    <property type="component" value="Unassembled WGS sequence"/>
</dbReference>
<dbReference type="InterPro" id="IPR013424">
    <property type="entry name" value="Ice-binding_C"/>
</dbReference>
<dbReference type="Pfam" id="PF07589">
    <property type="entry name" value="PEP-CTERM"/>
    <property type="match status" value="1"/>
</dbReference>
<organism evidence="3 4">
    <name type="scientific">Allochromatium palmeri</name>
    <dbReference type="NCBI Taxonomy" id="231048"/>
    <lineage>
        <taxon>Bacteria</taxon>
        <taxon>Pseudomonadati</taxon>
        <taxon>Pseudomonadota</taxon>
        <taxon>Gammaproteobacteria</taxon>
        <taxon>Chromatiales</taxon>
        <taxon>Chromatiaceae</taxon>
        <taxon>Allochromatium</taxon>
    </lineage>
</organism>
<sequence length="343" mass="37095">MSKSIFLPAALIAFTGLPMTQVYAGTVGSGSNVNCNPADVQVTWYQQITPAVGPQISVVNPISALTCIGAYDSNDKPQPKTNLGYADDGLFNGEKDKQSGLEFDPGAFIGTVNGVNTGLALQDLDNDGVVDDPGWITVGKYEDKEFTGNLVNGQDIIGDDDSTGVLQSFFSCTEGSSDTKKCDDDDTTFGKWSLTPDAGIPDRFATASRESDKSFFDAFAIVLKGGDYFTAFLFTAAQFGITDLMNVYNFGGTFTMPTVSVTEKVEQKQKVCTEYKNNKCKEWEWKDVLVEKTTTKQYDLSHITLLAHDPQAPDNVIPEPGILTLLGVGLLGFGWMRRARLAG</sequence>
<feature type="chain" id="PRO_5026909155" evidence="1">
    <location>
        <begin position="25"/>
        <end position="343"/>
    </location>
</feature>
<dbReference type="AlphaFoldDB" id="A0A6N8EFM6"/>
<evidence type="ECO:0000256" key="1">
    <source>
        <dbReference type="SAM" id="SignalP"/>
    </source>
</evidence>
<dbReference type="OrthoDB" id="6382316at2"/>
<gene>
    <name evidence="3" type="ORF">GJ668_18400</name>
</gene>
<feature type="signal peptide" evidence="1">
    <location>
        <begin position="1"/>
        <end position="24"/>
    </location>
</feature>
<evidence type="ECO:0000313" key="4">
    <source>
        <dbReference type="Proteomes" id="UP000434044"/>
    </source>
</evidence>
<dbReference type="RefSeq" id="WP_155451572.1">
    <property type="nucleotide sequence ID" value="NZ_WNKT01000065.1"/>
</dbReference>
<evidence type="ECO:0000259" key="2">
    <source>
        <dbReference type="Pfam" id="PF07589"/>
    </source>
</evidence>
<proteinExistence type="predicted"/>